<dbReference type="RefSeq" id="WP_073293786.1">
    <property type="nucleotide sequence ID" value="NZ_FRAV01000021.1"/>
</dbReference>
<name>A0A1M7C4G9_9FLAO</name>
<organism evidence="1 2">
    <name type="scientific">Chryseobacterium polytrichastri</name>
    <dbReference type="NCBI Taxonomy" id="1302687"/>
    <lineage>
        <taxon>Bacteria</taxon>
        <taxon>Pseudomonadati</taxon>
        <taxon>Bacteroidota</taxon>
        <taxon>Flavobacteriia</taxon>
        <taxon>Flavobacteriales</taxon>
        <taxon>Weeksellaceae</taxon>
        <taxon>Chryseobacterium group</taxon>
        <taxon>Chryseobacterium</taxon>
    </lineage>
</organism>
<proteinExistence type="predicted"/>
<dbReference type="EMBL" id="FRAV01000021">
    <property type="protein sequence ID" value="SHL62067.1"/>
    <property type="molecule type" value="Genomic_DNA"/>
</dbReference>
<dbReference type="InterPro" id="IPR021326">
    <property type="entry name" value="DUF2931"/>
</dbReference>
<sequence>MKNYFLHIILLISITTSCQKQMEEKFEWLPTESAPQLYPMNIYNGHLYFADGGSVYIPSSGSAHNGWGYDGSMHTQGEDLKPVPIKLDVTWASFTENKFYTGSWDLPKEKMLKLFKEGVIYYPTRTKETYTQILVGCAPGGVVVVWMRGAGSQVEIGRYQAHETHIAMSDYVPGNPTAIQKNFFNLMAKLSPELEDIRKKKGGIEYGLWDSYRKKYKWRTRIEIPNYVFENTSFHMFNGEKEELFDEPLKKNEFKERAVPRLLDFIVADSKGKRTVFEFKYLDEEEIFSLFKQADATQPIEIVLRMNEDFSNRSLIFKQGDKEIPIKKVDLDNMWEYK</sequence>
<reference evidence="2" key="1">
    <citation type="submission" date="2016-11" db="EMBL/GenBank/DDBJ databases">
        <authorList>
            <person name="Varghese N."/>
            <person name="Submissions S."/>
        </authorList>
    </citation>
    <scope>NUCLEOTIDE SEQUENCE [LARGE SCALE GENOMIC DNA]</scope>
    <source>
        <strain evidence="2">DSM 26899</strain>
    </source>
</reference>
<dbReference type="PROSITE" id="PS51257">
    <property type="entry name" value="PROKAR_LIPOPROTEIN"/>
    <property type="match status" value="1"/>
</dbReference>
<evidence type="ECO:0000313" key="1">
    <source>
        <dbReference type="EMBL" id="SHL62067.1"/>
    </source>
</evidence>
<dbReference type="Pfam" id="PF11153">
    <property type="entry name" value="DUF2931"/>
    <property type="match status" value="1"/>
</dbReference>
<gene>
    <name evidence="1" type="ORF">SAMN05444267_102143</name>
</gene>
<dbReference type="STRING" id="1302687.SAMN05444267_102143"/>
<evidence type="ECO:0000313" key="2">
    <source>
        <dbReference type="Proteomes" id="UP000184364"/>
    </source>
</evidence>
<keyword evidence="2" id="KW-1185">Reference proteome</keyword>
<evidence type="ECO:0008006" key="3">
    <source>
        <dbReference type="Google" id="ProtNLM"/>
    </source>
</evidence>
<dbReference type="OrthoDB" id="5702951at2"/>
<dbReference type="AlphaFoldDB" id="A0A1M7C4G9"/>
<accession>A0A1M7C4G9</accession>
<protein>
    <recommendedName>
        <fullName evidence="3">DUF2931 family protein</fullName>
    </recommendedName>
</protein>
<dbReference type="Proteomes" id="UP000184364">
    <property type="component" value="Unassembled WGS sequence"/>
</dbReference>